<dbReference type="OrthoDB" id="6171826at2"/>
<feature type="domain" description="DUF4224" evidence="1">
    <location>
        <begin position="4"/>
        <end position="48"/>
    </location>
</feature>
<dbReference type="InterPro" id="IPR025319">
    <property type="entry name" value="DUF4224"/>
</dbReference>
<dbReference type="EMBL" id="JAEDAF010000001">
    <property type="protein sequence ID" value="MBH8578744.1"/>
    <property type="molecule type" value="Genomic_DNA"/>
</dbReference>
<dbReference type="AlphaFoldDB" id="A0A510X3M7"/>
<protein>
    <submittedName>
        <fullName evidence="3">DUF4224 domain-containing protein</fullName>
    </submittedName>
</protein>
<reference evidence="2 4" key="1">
    <citation type="submission" date="2019-07" db="EMBL/GenBank/DDBJ databases">
        <title>Whole genome shotgun sequence of Halomonas pacifica NBRC 102220.</title>
        <authorList>
            <person name="Hosoyama A."/>
            <person name="Uohara A."/>
            <person name="Ohji S."/>
            <person name="Ichikawa N."/>
        </authorList>
    </citation>
    <scope>NUCLEOTIDE SEQUENCE [LARGE SCALE GENOMIC DNA]</scope>
    <source>
        <strain evidence="2 4">NBRC 102220</strain>
    </source>
</reference>
<comment type="caution">
    <text evidence="2">The sequence shown here is derived from an EMBL/GenBank/DDBJ whole genome shotgun (WGS) entry which is preliminary data.</text>
</comment>
<dbReference type="Proteomes" id="UP000651738">
    <property type="component" value="Unassembled WGS sequence"/>
</dbReference>
<dbReference type="Pfam" id="PF13986">
    <property type="entry name" value="DUF4224"/>
    <property type="match status" value="1"/>
</dbReference>
<proteinExistence type="predicted"/>
<dbReference type="Proteomes" id="UP000321275">
    <property type="component" value="Unassembled WGS sequence"/>
</dbReference>
<organism evidence="2 4">
    <name type="scientific">Bisbaumannia pacifica</name>
    <dbReference type="NCBI Taxonomy" id="77098"/>
    <lineage>
        <taxon>Bacteria</taxon>
        <taxon>Pseudomonadati</taxon>
        <taxon>Pseudomonadota</taxon>
        <taxon>Gammaproteobacteria</taxon>
        <taxon>Oceanospirillales</taxon>
        <taxon>Halomonadaceae</taxon>
        <taxon>Bisbaumannia</taxon>
    </lineage>
</organism>
<sequence>MRLFLTSEELEELTGRKRRKEQCSTLDAMHIRWKINAAGDLLVARRHVEQVFCGEAPAIQERTRPNLEALSR</sequence>
<keyword evidence="4" id="KW-1185">Reference proteome</keyword>
<reference evidence="3 5" key="2">
    <citation type="submission" date="2020-12" db="EMBL/GenBank/DDBJ databases">
        <title>Draft genome sequence of Halomonas pacifica strain CARE-V15.</title>
        <authorList>
            <person name="Vignesh N."/>
            <person name="Thabitha A."/>
            <person name="Saravanan R."/>
            <person name="Manigandan V."/>
        </authorList>
    </citation>
    <scope>NUCLEOTIDE SEQUENCE [LARGE SCALE GENOMIC DNA]</scope>
    <source>
        <strain evidence="3 5">CARE-V15</strain>
    </source>
</reference>
<evidence type="ECO:0000313" key="4">
    <source>
        <dbReference type="Proteomes" id="UP000321275"/>
    </source>
</evidence>
<evidence type="ECO:0000313" key="2">
    <source>
        <dbReference type="EMBL" id="GEK46013.1"/>
    </source>
</evidence>
<accession>A0A510X3M7</accession>
<dbReference type="RefSeq" id="WP_146801185.1">
    <property type="nucleotide sequence ID" value="NZ_BJUK01000003.1"/>
</dbReference>
<evidence type="ECO:0000259" key="1">
    <source>
        <dbReference type="Pfam" id="PF13986"/>
    </source>
</evidence>
<name>A0A510X3M7_9GAMM</name>
<evidence type="ECO:0000313" key="5">
    <source>
        <dbReference type="Proteomes" id="UP000651738"/>
    </source>
</evidence>
<evidence type="ECO:0000313" key="3">
    <source>
        <dbReference type="EMBL" id="MBH8578744.1"/>
    </source>
</evidence>
<gene>
    <name evidence="2" type="ORF">HPA02_02960</name>
    <name evidence="3" type="ORF">I7V36_01440</name>
</gene>
<dbReference type="EMBL" id="BJUK01000003">
    <property type="protein sequence ID" value="GEK46013.1"/>
    <property type="molecule type" value="Genomic_DNA"/>
</dbReference>